<dbReference type="PATRIC" id="fig|504728.9.peg.666"/>
<reference evidence="2 4" key="3">
    <citation type="submission" date="2013-04" db="EMBL/GenBank/DDBJ databases">
        <authorList>
            <person name="Chin J."/>
            <person name="Alexander D.H."/>
            <person name="Marks P."/>
            <person name="Korlach J."/>
            <person name="Clum A."/>
            <person name="Copeland A."/>
        </authorList>
    </citation>
    <scope>NUCLEOTIDE SEQUENCE [LARGE SCALE GENOMIC DNA]</scope>
    <source>
        <strain evidence="4">ATCC 35948 / DSM 1279 / VKM B-1258 / 21</strain>
        <strain evidence="2">DSM 1279</strain>
    </source>
</reference>
<dbReference type="KEGG" id="mre:K649_03220"/>
<evidence type="ECO:0000313" key="2">
    <source>
        <dbReference type="EMBL" id="AGK03946.1"/>
    </source>
</evidence>
<protein>
    <submittedName>
        <fullName evidence="2">Uncharacterized protein</fullName>
    </submittedName>
</protein>
<reference evidence="1 3" key="1">
    <citation type="journal article" date="2010" name="Stand. Genomic Sci.">
        <title>Complete genome sequence of Meiothermus ruber type strain (21).</title>
        <authorList>
            <person name="Tindall B.J."/>
            <person name="Sikorski J."/>
            <person name="Lucas S."/>
            <person name="Goltsman E."/>
            <person name="Copeland A."/>
            <person name="Glavina Del Rio T."/>
            <person name="Nolan M."/>
            <person name="Tice H."/>
            <person name="Cheng J.F."/>
            <person name="Han C."/>
            <person name="Pitluck S."/>
            <person name="Liolios K."/>
            <person name="Ivanova N."/>
            <person name="Mavromatis K."/>
            <person name="Ovchinnikova G."/>
            <person name="Pati A."/>
            <person name="Fahnrich R."/>
            <person name="Goodwin L."/>
            <person name="Chen A."/>
            <person name="Palaniappan K."/>
            <person name="Land M."/>
            <person name="Hauser L."/>
            <person name="Chang Y.J."/>
            <person name="Jeffries C.D."/>
            <person name="Rohde M."/>
            <person name="Goker M."/>
            <person name="Woyke T."/>
            <person name="Bristow J."/>
            <person name="Eisen J.A."/>
            <person name="Markowitz V."/>
            <person name="Hugenholtz P."/>
            <person name="Kyrpides N.C."/>
            <person name="Klenk H.P."/>
            <person name="Lapidus A."/>
        </authorList>
    </citation>
    <scope>NUCLEOTIDE SEQUENCE [LARGE SCALE GENOMIC DNA]</scope>
    <source>
        <strain evidence="3">ATCC 35948 / DSM 1279 / VKM B-1258 / 21</strain>
        <strain evidence="1">DSM 1279</strain>
    </source>
</reference>
<accession>D3PP71</accession>
<reference evidence="2" key="2">
    <citation type="submission" date="2013-04" db="EMBL/GenBank/DDBJ databases">
        <title>Non-Hybrid, Finished Microbial Genome Assemblies from Long-Read SMRT Sequencing Data.</title>
        <authorList>
            <person name="Klammer A."/>
            <person name="Drake J."/>
            <person name="Heiner C."/>
            <person name="Clum A."/>
            <person name="Copeland A."/>
            <person name="Huddleston J."/>
            <person name="Eichler E."/>
            <person name="Turner S.W."/>
        </authorList>
    </citation>
    <scope>NUCLEOTIDE SEQUENCE</scope>
    <source>
        <strain evidence="2">DSM 1279</strain>
    </source>
</reference>
<dbReference type="Proteomes" id="UP000006655">
    <property type="component" value="Chromosome"/>
</dbReference>
<evidence type="ECO:0000313" key="1">
    <source>
        <dbReference type="EMBL" id="ADD27480.1"/>
    </source>
</evidence>
<dbReference type="AlphaFoldDB" id="D3PP71"/>
<organism evidence="2 4">
    <name type="scientific">Meiothermus ruber (strain ATCC 35948 / DSM 1279 / VKM B-1258 / 21)</name>
    <name type="common">Thermus ruber</name>
    <dbReference type="NCBI Taxonomy" id="504728"/>
    <lineage>
        <taxon>Bacteria</taxon>
        <taxon>Thermotogati</taxon>
        <taxon>Deinococcota</taxon>
        <taxon>Deinococci</taxon>
        <taxon>Thermales</taxon>
        <taxon>Thermaceae</taxon>
        <taxon>Meiothermus</taxon>
    </lineage>
</organism>
<dbReference type="EMBL" id="CP001743">
    <property type="protein sequence ID" value="ADD27480.1"/>
    <property type="molecule type" value="Genomic_DNA"/>
</dbReference>
<evidence type="ECO:0000313" key="3">
    <source>
        <dbReference type="Proteomes" id="UP000006655"/>
    </source>
</evidence>
<name>D3PP71_MEIRD</name>
<dbReference type="KEGG" id="mrb:Mrub_0714"/>
<dbReference type="Proteomes" id="UP000013026">
    <property type="component" value="Chromosome"/>
</dbReference>
<keyword evidence="3" id="KW-1185">Reference proteome</keyword>
<sequence length="128" mass="15412">MGWLLASVFDFVYHQREPVYQALKHLHYSDAILAATEDPRMPFEYNWRVPIYEPALAPEVERFCQRYKADFPIRRSSFTFAVRRAFDWGMMWVGSFTWRLVMFEAMAERSEFGRYCLERWRVEGPHSA</sequence>
<proteinExistence type="predicted"/>
<dbReference type="RefSeq" id="WP_013012999.1">
    <property type="nucleotide sequence ID" value="NC_013946.1"/>
</dbReference>
<gene>
    <name evidence="1" type="ordered locus">Mrub_0714</name>
    <name evidence="2" type="ORF">K649_03220</name>
</gene>
<dbReference type="EMBL" id="CP005385">
    <property type="protein sequence ID" value="AGK03946.1"/>
    <property type="molecule type" value="Genomic_DNA"/>
</dbReference>
<evidence type="ECO:0000313" key="4">
    <source>
        <dbReference type="Proteomes" id="UP000013026"/>
    </source>
</evidence>